<dbReference type="EMBL" id="CAKLBY020000267">
    <property type="protein sequence ID" value="CAK7941983.1"/>
    <property type="molecule type" value="Genomic_DNA"/>
</dbReference>
<feature type="region of interest" description="Disordered" evidence="1">
    <location>
        <begin position="119"/>
        <end position="143"/>
    </location>
</feature>
<organism evidence="2 3">
    <name type="scientific">Peronospora matthiolae</name>
    <dbReference type="NCBI Taxonomy" id="2874970"/>
    <lineage>
        <taxon>Eukaryota</taxon>
        <taxon>Sar</taxon>
        <taxon>Stramenopiles</taxon>
        <taxon>Oomycota</taxon>
        <taxon>Peronosporomycetes</taxon>
        <taxon>Peronosporales</taxon>
        <taxon>Peronosporaceae</taxon>
        <taxon>Peronospora</taxon>
    </lineage>
</organism>
<feature type="region of interest" description="Disordered" evidence="1">
    <location>
        <begin position="479"/>
        <end position="500"/>
    </location>
</feature>
<proteinExistence type="predicted"/>
<sequence length="619" mass="67469">MVWPYYGKVWFFDGAAAWPGSIVASEEEVSQLEDLAVPFRSFAEMRDIAAQRIRLQDQADTVYAQAVQPPQRIRLQDQADTVYAQAVQPPSFKVPTLAVDRVNSDGRDGRIVAASGIGGLSTAQPDQSGQTLLAQPTPKPRPQWVTVSIPQGRKALSATKTLSSRRAFCHREPDTSGAGALAAVRHSGKATNSTVQLRLIKKTPPKLPLTPQIVVLKQKERTELLRNIAQLEGYCGSQVLPRLPDGVDLGSGSYDIIQQQLDILPVQTPANGNCLAMALVQALANNDLRHRDKILLSATSSLKRGIKYTRQMHMMDQFSHQARVTTLVNVARGWMGMPRSGATKQFKWYLEEYASSLTNPTTMLHVGLLKRESKLLSPFKSVLRKRAVKGDRSSPPPLILKYEDGHYSAFVHRLPNSDKATRDERNVDRSVSCGEDMSDIVSDSDEKMKEAAELIEATDQFDDLERNGAVQAAIFAPPSPLQQSHVPRTSTSADPATGRGVIGNSTALALRVSPRASQSSAPTTRNHVLAPDEREKKAVIVRNQPTALVIKNGSSNNDRLLLEAGPAKVLQLESSKTWQEIGLDLAKVVFHSLQFACAVGSSGESGIETPSPDDSTISA</sequence>
<feature type="compositionally biased region" description="Polar residues" evidence="1">
    <location>
        <begin position="121"/>
        <end position="134"/>
    </location>
</feature>
<evidence type="ECO:0000313" key="3">
    <source>
        <dbReference type="Proteomes" id="UP001162060"/>
    </source>
</evidence>
<protein>
    <recommendedName>
        <fullName evidence="4">OTU domain-containing protein</fullName>
    </recommendedName>
</protein>
<name>A0AAV1V975_9STRA</name>
<feature type="compositionally biased region" description="Basic and acidic residues" evidence="1">
    <location>
        <begin position="418"/>
        <end position="428"/>
    </location>
</feature>
<comment type="caution">
    <text evidence="2">The sequence shown here is derived from an EMBL/GenBank/DDBJ whole genome shotgun (WGS) entry which is preliminary data.</text>
</comment>
<gene>
    <name evidence="2" type="ORF">PM001_LOCUS27133</name>
</gene>
<evidence type="ECO:0000256" key="1">
    <source>
        <dbReference type="SAM" id="MobiDB-lite"/>
    </source>
</evidence>
<dbReference type="AlphaFoldDB" id="A0AAV1V975"/>
<evidence type="ECO:0008006" key="4">
    <source>
        <dbReference type="Google" id="ProtNLM"/>
    </source>
</evidence>
<accession>A0AAV1V975</accession>
<feature type="region of interest" description="Disordered" evidence="1">
    <location>
        <begin position="418"/>
        <end position="442"/>
    </location>
</feature>
<evidence type="ECO:0000313" key="2">
    <source>
        <dbReference type="EMBL" id="CAK7941983.1"/>
    </source>
</evidence>
<reference evidence="2" key="1">
    <citation type="submission" date="2024-01" db="EMBL/GenBank/DDBJ databases">
        <authorList>
            <person name="Webb A."/>
        </authorList>
    </citation>
    <scope>NUCLEOTIDE SEQUENCE</scope>
    <source>
        <strain evidence="2">Pm1</strain>
    </source>
</reference>
<dbReference type="Proteomes" id="UP001162060">
    <property type="component" value="Unassembled WGS sequence"/>
</dbReference>
<feature type="compositionally biased region" description="Polar residues" evidence="1">
    <location>
        <begin position="481"/>
        <end position="494"/>
    </location>
</feature>